<dbReference type="CDD" id="cd21932">
    <property type="entry name" value="MIU2_RNF168-like"/>
    <property type="match status" value="1"/>
</dbReference>
<feature type="compositionally biased region" description="Basic residues" evidence="13">
    <location>
        <begin position="480"/>
        <end position="489"/>
    </location>
</feature>
<evidence type="ECO:0000313" key="15">
    <source>
        <dbReference type="EMBL" id="PIK45020.1"/>
    </source>
</evidence>
<dbReference type="EMBL" id="MRZV01000739">
    <property type="protein sequence ID" value="PIK45020.1"/>
    <property type="molecule type" value="Genomic_DNA"/>
</dbReference>
<reference evidence="15 16" key="1">
    <citation type="journal article" date="2017" name="PLoS Biol.">
        <title>The sea cucumber genome provides insights into morphological evolution and visceral regeneration.</title>
        <authorList>
            <person name="Zhang X."/>
            <person name="Sun L."/>
            <person name="Yuan J."/>
            <person name="Sun Y."/>
            <person name="Gao Y."/>
            <person name="Zhang L."/>
            <person name="Li S."/>
            <person name="Dai H."/>
            <person name="Hamel J.F."/>
            <person name="Liu C."/>
            <person name="Yu Y."/>
            <person name="Liu S."/>
            <person name="Lin W."/>
            <person name="Guo K."/>
            <person name="Jin S."/>
            <person name="Xu P."/>
            <person name="Storey K.B."/>
            <person name="Huan P."/>
            <person name="Zhang T."/>
            <person name="Zhou Y."/>
            <person name="Zhang J."/>
            <person name="Lin C."/>
            <person name="Li X."/>
            <person name="Xing L."/>
            <person name="Huo D."/>
            <person name="Sun M."/>
            <person name="Wang L."/>
            <person name="Mercier A."/>
            <person name="Li F."/>
            <person name="Yang H."/>
            <person name="Xiang J."/>
        </authorList>
    </citation>
    <scope>NUCLEOTIDE SEQUENCE [LARGE SCALE GENOMIC DNA]</scope>
    <source>
        <strain evidence="15">Shaxun</strain>
        <tissue evidence="15">Muscle</tissue>
    </source>
</reference>
<feature type="compositionally biased region" description="Basic and acidic residues" evidence="13">
    <location>
        <begin position="470"/>
        <end position="479"/>
    </location>
</feature>
<dbReference type="InterPro" id="IPR051657">
    <property type="entry name" value="RNF168/RNF169_E3_ubiq-ligase"/>
</dbReference>
<evidence type="ECO:0000256" key="11">
    <source>
        <dbReference type="PROSITE-ProRule" id="PRU00175"/>
    </source>
</evidence>
<comment type="catalytic activity">
    <reaction evidence="1">
        <text>S-ubiquitinyl-[E2 ubiquitin-conjugating enzyme]-L-cysteine + [acceptor protein]-L-lysine = [E2 ubiquitin-conjugating enzyme]-L-cysteine + N(6)-ubiquitinyl-[acceptor protein]-L-lysine.</text>
        <dbReference type="EC" id="2.3.2.27"/>
    </reaction>
</comment>
<accession>A0A2G8KAL1</accession>
<gene>
    <name evidence="15" type="ORF">BSL78_18112</name>
</gene>
<dbReference type="GO" id="GO:0031491">
    <property type="term" value="F:nucleosome binding"/>
    <property type="evidence" value="ECO:0007669"/>
    <property type="project" value="TreeGrafter"/>
</dbReference>
<evidence type="ECO:0000256" key="7">
    <source>
        <dbReference type="ARBA" id="ARBA00022771"/>
    </source>
</evidence>
<dbReference type="OrthoDB" id="426657at2759"/>
<feature type="compositionally biased region" description="Polar residues" evidence="13">
    <location>
        <begin position="209"/>
        <end position="230"/>
    </location>
</feature>
<dbReference type="PROSITE" id="PS50089">
    <property type="entry name" value="ZF_RING_2"/>
    <property type="match status" value="1"/>
</dbReference>
<evidence type="ECO:0000256" key="13">
    <source>
        <dbReference type="SAM" id="MobiDB-lite"/>
    </source>
</evidence>
<dbReference type="PANTHER" id="PTHR23328">
    <property type="entry name" value="RING-TYPE DOMAIN-CONTAINING PROTEIN"/>
    <property type="match status" value="1"/>
</dbReference>
<dbReference type="InterPro" id="IPR013083">
    <property type="entry name" value="Znf_RING/FYVE/PHD"/>
</dbReference>
<comment type="caution">
    <text evidence="15">The sequence shown here is derived from an EMBL/GenBank/DDBJ whole genome shotgun (WGS) entry which is preliminary data.</text>
</comment>
<keyword evidence="7 11" id="KW-0863">Zinc-finger</keyword>
<keyword evidence="6" id="KW-0227">DNA damage</keyword>
<keyword evidence="10" id="KW-0539">Nucleus</keyword>
<dbReference type="GO" id="GO:0006302">
    <property type="term" value="P:double-strand break repair"/>
    <property type="evidence" value="ECO:0007669"/>
    <property type="project" value="TreeGrafter"/>
</dbReference>
<sequence>MGERLHLQDCKCPICMCILIEPVRMPCNHELCMPCFKQNVEEAHFTCPICRLRISSWARKQSRLGQLVDVERWKQIQEAFPLLCQKRLNGDDEDSEYETSSPVKRNNAQPGEIRKEYEEEISKFQKIRQQEEKKAIEESEALIKRLQKEEILRYEEAKKAKETQQQTDEELAKHLAASLEEEEKWKREQQSQTTRDEELARRLQKEEQSPSSVINLSGPSTSSQKGQTPSMKCARLEHLFNKMENKKFHRDETSGRKSTTHAFGAFSPTPVTRLPSMKDIDVSVQRTKSTESEDSITNEVCHFKPIKTSPRTARRRLADGSRDSPPIVHSTPRNLSNLRSPKSGDTTPAMKSRLVEMLCKKLPDAPTKSDSNSNQLSKEVQASPTKYSKTAEDETEDVIPDGNDSHQKKKTSLIGQDEEKSDKRRIDIQGKLNKFSRTATPELEEQTHMVSKHSDCENSPKVSTKRKKGIIRESVESKPKNKNFKRPHRSMTDENPSPQKKCKADGKLKDQNANDILTNSNDATVLDDAEEIEDITKGAIPQHSNGQGDDSIVCTPANGIHNSDSKSRQRNVSEVHRRSSGQNTLVKYMELMTAEQRKIQQEDIDRKIALELQRQFEEESKGPLSSIVRTKGSEDAYPLRANRKRAYREISPSPKS</sequence>
<keyword evidence="4" id="KW-0808">Transferase</keyword>
<evidence type="ECO:0000256" key="6">
    <source>
        <dbReference type="ARBA" id="ARBA00022763"/>
    </source>
</evidence>
<feature type="region of interest" description="Disordered" evidence="13">
    <location>
        <begin position="363"/>
        <end position="506"/>
    </location>
</feature>
<dbReference type="SMART" id="SM00184">
    <property type="entry name" value="RING"/>
    <property type="match status" value="1"/>
</dbReference>
<feature type="compositionally biased region" description="Polar residues" evidence="13">
    <location>
        <begin position="368"/>
        <end position="388"/>
    </location>
</feature>
<feature type="region of interest" description="Disordered" evidence="13">
    <location>
        <begin position="248"/>
        <end position="270"/>
    </location>
</feature>
<keyword evidence="9" id="KW-0862">Zinc</keyword>
<evidence type="ECO:0000256" key="9">
    <source>
        <dbReference type="ARBA" id="ARBA00022833"/>
    </source>
</evidence>
<feature type="region of interest" description="Disordered" evidence="13">
    <location>
        <begin position="180"/>
        <end position="230"/>
    </location>
</feature>
<dbReference type="SUPFAM" id="SSF57850">
    <property type="entry name" value="RING/U-box"/>
    <property type="match status" value="1"/>
</dbReference>
<dbReference type="EC" id="2.3.2.27" evidence="3"/>
<evidence type="ECO:0000256" key="2">
    <source>
        <dbReference type="ARBA" id="ARBA00004123"/>
    </source>
</evidence>
<dbReference type="GO" id="GO:0005634">
    <property type="term" value="C:nucleus"/>
    <property type="evidence" value="ECO:0007669"/>
    <property type="project" value="UniProtKB-SubCell"/>
</dbReference>
<feature type="compositionally biased region" description="Basic and acidic residues" evidence="13">
    <location>
        <begin position="563"/>
        <end position="577"/>
    </location>
</feature>
<dbReference type="AlphaFoldDB" id="A0A2G8KAL1"/>
<feature type="compositionally biased region" description="Polar residues" evidence="13">
    <location>
        <begin position="331"/>
        <end position="346"/>
    </location>
</feature>
<dbReference type="CDD" id="cd22249">
    <property type="entry name" value="UDM1_RNF168_RNF169-like"/>
    <property type="match status" value="1"/>
</dbReference>
<evidence type="ECO:0000259" key="14">
    <source>
        <dbReference type="PROSITE" id="PS50089"/>
    </source>
</evidence>
<dbReference type="InterPro" id="IPR018957">
    <property type="entry name" value="Znf_C3HC4_RING-type"/>
</dbReference>
<dbReference type="GO" id="GO:0061630">
    <property type="term" value="F:ubiquitin protein ligase activity"/>
    <property type="evidence" value="ECO:0007669"/>
    <property type="project" value="UniProtKB-EC"/>
</dbReference>
<keyword evidence="12" id="KW-0175">Coiled coil</keyword>
<evidence type="ECO:0000256" key="8">
    <source>
        <dbReference type="ARBA" id="ARBA00022786"/>
    </source>
</evidence>
<keyword evidence="16" id="KW-1185">Reference proteome</keyword>
<feature type="compositionally biased region" description="Basic and acidic residues" evidence="13">
    <location>
        <begin position="417"/>
        <end position="428"/>
    </location>
</feature>
<feature type="region of interest" description="Disordered" evidence="13">
    <location>
        <begin position="91"/>
        <end position="112"/>
    </location>
</feature>
<feature type="region of interest" description="Disordered" evidence="13">
    <location>
        <begin position="283"/>
        <end position="348"/>
    </location>
</feature>
<evidence type="ECO:0000256" key="3">
    <source>
        <dbReference type="ARBA" id="ARBA00012483"/>
    </source>
</evidence>
<feature type="compositionally biased region" description="Basic and acidic residues" evidence="13">
    <location>
        <begin position="183"/>
        <end position="208"/>
    </location>
</feature>
<proteinExistence type="predicted"/>
<feature type="region of interest" description="Disordered" evidence="13">
    <location>
        <begin position="560"/>
        <end position="581"/>
    </location>
</feature>
<evidence type="ECO:0000256" key="12">
    <source>
        <dbReference type="SAM" id="Coils"/>
    </source>
</evidence>
<keyword evidence="5" id="KW-0479">Metal-binding</keyword>
<dbReference type="Proteomes" id="UP000230750">
    <property type="component" value="Unassembled WGS sequence"/>
</dbReference>
<name>A0A2G8KAL1_STIJA</name>
<evidence type="ECO:0000256" key="4">
    <source>
        <dbReference type="ARBA" id="ARBA00022679"/>
    </source>
</evidence>
<dbReference type="InterPro" id="IPR001841">
    <property type="entry name" value="Znf_RING"/>
</dbReference>
<dbReference type="GO" id="GO:0035861">
    <property type="term" value="C:site of double-strand break"/>
    <property type="evidence" value="ECO:0007669"/>
    <property type="project" value="TreeGrafter"/>
</dbReference>
<dbReference type="Pfam" id="PF00097">
    <property type="entry name" value="zf-C3HC4"/>
    <property type="match status" value="1"/>
</dbReference>
<dbReference type="CDD" id="cd16550">
    <property type="entry name" value="RING-HC_RNF168"/>
    <property type="match status" value="1"/>
</dbReference>
<keyword evidence="8" id="KW-0833">Ubl conjugation pathway</keyword>
<evidence type="ECO:0000256" key="10">
    <source>
        <dbReference type="ARBA" id="ARBA00023242"/>
    </source>
</evidence>
<comment type="subcellular location">
    <subcellularLocation>
        <location evidence="2">Nucleus</location>
    </subcellularLocation>
</comment>
<feature type="compositionally biased region" description="Polar residues" evidence="13">
    <location>
        <begin position="98"/>
        <end position="109"/>
    </location>
</feature>
<dbReference type="Gene3D" id="3.30.40.10">
    <property type="entry name" value="Zinc/RING finger domain, C3HC4 (zinc finger)"/>
    <property type="match status" value="1"/>
</dbReference>
<feature type="region of interest" description="Disordered" evidence="13">
    <location>
        <begin position="616"/>
        <end position="656"/>
    </location>
</feature>
<dbReference type="STRING" id="307972.A0A2G8KAL1"/>
<evidence type="ECO:0000256" key="5">
    <source>
        <dbReference type="ARBA" id="ARBA00022723"/>
    </source>
</evidence>
<protein>
    <recommendedName>
        <fullName evidence="3">RING-type E3 ubiquitin transferase</fullName>
        <ecNumber evidence="3">2.3.2.27</ecNumber>
    </recommendedName>
</protein>
<evidence type="ECO:0000256" key="1">
    <source>
        <dbReference type="ARBA" id="ARBA00000900"/>
    </source>
</evidence>
<dbReference type="PANTHER" id="PTHR23328:SF0">
    <property type="entry name" value="RING-TYPE DOMAIN-CONTAINING PROTEIN"/>
    <property type="match status" value="1"/>
</dbReference>
<feature type="coiled-coil region" evidence="12">
    <location>
        <begin position="114"/>
        <end position="164"/>
    </location>
</feature>
<dbReference type="GO" id="GO:0008270">
    <property type="term" value="F:zinc ion binding"/>
    <property type="evidence" value="ECO:0007669"/>
    <property type="project" value="UniProtKB-KW"/>
</dbReference>
<feature type="domain" description="RING-type" evidence="14">
    <location>
        <begin position="12"/>
        <end position="51"/>
    </location>
</feature>
<evidence type="ECO:0000313" key="16">
    <source>
        <dbReference type="Proteomes" id="UP000230750"/>
    </source>
</evidence>
<organism evidence="15 16">
    <name type="scientific">Stichopus japonicus</name>
    <name type="common">Sea cucumber</name>
    <dbReference type="NCBI Taxonomy" id="307972"/>
    <lineage>
        <taxon>Eukaryota</taxon>
        <taxon>Metazoa</taxon>
        <taxon>Echinodermata</taxon>
        <taxon>Eleutherozoa</taxon>
        <taxon>Echinozoa</taxon>
        <taxon>Holothuroidea</taxon>
        <taxon>Aspidochirotacea</taxon>
        <taxon>Aspidochirotida</taxon>
        <taxon>Stichopodidae</taxon>
        <taxon>Apostichopus</taxon>
    </lineage>
</organism>